<dbReference type="SUPFAM" id="SSF81383">
    <property type="entry name" value="F-box domain"/>
    <property type="match status" value="1"/>
</dbReference>
<evidence type="ECO:0000313" key="4">
    <source>
        <dbReference type="EMBL" id="KAK1670895.1"/>
    </source>
</evidence>
<sequence>MPSVDHISDLGDDLLLHVLRFLSDNARDVVCTSVLSTRWRHLWTRAPVLRILQHKPGSTYDDGDDARFNDFVHKVLARRACRGAGADIDRLDLYAWHWPGKSRADVWLRRAMRHTVGSLLFNVEGVSDWRPSRVELPTTTRVTKMWLELPTTTRVTKMWLELDGATLLLPPAVDFHKLTELTLGGIGFSDDDGPRLGHLLSSPSCCPTLRKLTLSGLSGLHHLRLHGGALETLDLSGLLNVRRLDVDAPRLALLHTDGFFMHYLHDDHTMPASPSGHPRWRDSKPPSRPAGSESNTTRSNCCTSAAPSMATRYAYLAPRYICLDHS</sequence>
<dbReference type="InterPro" id="IPR055312">
    <property type="entry name" value="FBL15-like"/>
</dbReference>
<gene>
    <name evidence="4" type="ORF">QYE76_059054</name>
</gene>
<name>A0AAD8T7L2_LOLMU</name>
<feature type="compositionally biased region" description="Polar residues" evidence="1">
    <location>
        <begin position="292"/>
        <end position="301"/>
    </location>
</feature>
<dbReference type="Pfam" id="PF00646">
    <property type="entry name" value="F-box"/>
    <property type="match status" value="1"/>
</dbReference>
<dbReference type="InterPro" id="IPR053781">
    <property type="entry name" value="F-box_AtFBL13-like"/>
</dbReference>
<evidence type="ECO:0000259" key="2">
    <source>
        <dbReference type="Pfam" id="PF00646"/>
    </source>
</evidence>
<dbReference type="Proteomes" id="UP001231189">
    <property type="component" value="Unassembled WGS sequence"/>
</dbReference>
<feature type="region of interest" description="Disordered" evidence="1">
    <location>
        <begin position="271"/>
        <end position="301"/>
    </location>
</feature>
<dbReference type="Gene3D" id="3.80.10.10">
    <property type="entry name" value="Ribonuclease Inhibitor"/>
    <property type="match status" value="1"/>
</dbReference>
<dbReference type="PANTHER" id="PTHR34709:SF28">
    <property type="entry name" value="OS08G0272601 PROTEIN"/>
    <property type="match status" value="1"/>
</dbReference>
<evidence type="ECO:0008006" key="6">
    <source>
        <dbReference type="Google" id="ProtNLM"/>
    </source>
</evidence>
<comment type="caution">
    <text evidence="4">The sequence shown here is derived from an EMBL/GenBank/DDBJ whole genome shotgun (WGS) entry which is preliminary data.</text>
</comment>
<evidence type="ECO:0000313" key="5">
    <source>
        <dbReference type="Proteomes" id="UP001231189"/>
    </source>
</evidence>
<dbReference type="InterPro" id="IPR032675">
    <property type="entry name" value="LRR_dom_sf"/>
</dbReference>
<dbReference type="InterPro" id="IPR001810">
    <property type="entry name" value="F-box_dom"/>
</dbReference>
<evidence type="ECO:0000259" key="3">
    <source>
        <dbReference type="Pfam" id="PF24758"/>
    </source>
</evidence>
<accession>A0AAD8T7L2</accession>
<dbReference type="InterPro" id="IPR055411">
    <property type="entry name" value="LRR_FXL15/At3g58940/PEG3-like"/>
</dbReference>
<dbReference type="CDD" id="cd22160">
    <property type="entry name" value="F-box_AtFBL13-like"/>
    <property type="match status" value="1"/>
</dbReference>
<feature type="domain" description="F-box/LRR-repeat protein 15/At3g58940/PEG3-like LRR" evidence="3">
    <location>
        <begin position="106"/>
        <end position="255"/>
    </location>
</feature>
<evidence type="ECO:0000256" key="1">
    <source>
        <dbReference type="SAM" id="MobiDB-lite"/>
    </source>
</evidence>
<dbReference type="SUPFAM" id="SSF52047">
    <property type="entry name" value="RNI-like"/>
    <property type="match status" value="1"/>
</dbReference>
<keyword evidence="5" id="KW-1185">Reference proteome</keyword>
<dbReference type="PANTHER" id="PTHR34709">
    <property type="entry name" value="OS10G0396666 PROTEIN"/>
    <property type="match status" value="1"/>
</dbReference>
<protein>
    <recommendedName>
        <fullName evidence="6">F-box domain-containing protein</fullName>
    </recommendedName>
</protein>
<organism evidence="4 5">
    <name type="scientific">Lolium multiflorum</name>
    <name type="common">Italian ryegrass</name>
    <name type="synonym">Lolium perenne subsp. multiflorum</name>
    <dbReference type="NCBI Taxonomy" id="4521"/>
    <lineage>
        <taxon>Eukaryota</taxon>
        <taxon>Viridiplantae</taxon>
        <taxon>Streptophyta</taxon>
        <taxon>Embryophyta</taxon>
        <taxon>Tracheophyta</taxon>
        <taxon>Spermatophyta</taxon>
        <taxon>Magnoliopsida</taxon>
        <taxon>Liliopsida</taxon>
        <taxon>Poales</taxon>
        <taxon>Poaceae</taxon>
        <taxon>BOP clade</taxon>
        <taxon>Pooideae</taxon>
        <taxon>Poodae</taxon>
        <taxon>Poeae</taxon>
        <taxon>Poeae Chloroplast Group 2 (Poeae type)</taxon>
        <taxon>Loliodinae</taxon>
        <taxon>Loliinae</taxon>
        <taxon>Lolium</taxon>
    </lineage>
</organism>
<dbReference type="AlphaFoldDB" id="A0AAD8T7L2"/>
<dbReference type="EMBL" id="JAUUTY010000003">
    <property type="protein sequence ID" value="KAK1670895.1"/>
    <property type="molecule type" value="Genomic_DNA"/>
</dbReference>
<reference evidence="4" key="1">
    <citation type="submission" date="2023-07" db="EMBL/GenBank/DDBJ databases">
        <title>A chromosome-level genome assembly of Lolium multiflorum.</title>
        <authorList>
            <person name="Chen Y."/>
            <person name="Copetti D."/>
            <person name="Kolliker R."/>
            <person name="Studer B."/>
        </authorList>
    </citation>
    <scope>NUCLEOTIDE SEQUENCE</scope>
    <source>
        <strain evidence="4">02402/16</strain>
        <tissue evidence="4">Leaf</tissue>
    </source>
</reference>
<proteinExistence type="predicted"/>
<dbReference type="Pfam" id="PF24758">
    <property type="entry name" value="LRR_At5g56370"/>
    <property type="match status" value="1"/>
</dbReference>
<feature type="domain" description="F-box" evidence="2">
    <location>
        <begin position="7"/>
        <end position="47"/>
    </location>
</feature>
<dbReference type="InterPro" id="IPR036047">
    <property type="entry name" value="F-box-like_dom_sf"/>
</dbReference>